<evidence type="ECO:0000313" key="11">
    <source>
        <dbReference type="EMBL" id="KKQ36067.1"/>
    </source>
</evidence>
<evidence type="ECO:0000256" key="5">
    <source>
        <dbReference type="ARBA" id="ARBA00022723"/>
    </source>
</evidence>
<dbReference type="GO" id="GO:0016779">
    <property type="term" value="F:nucleotidyltransferase activity"/>
    <property type="evidence" value="ECO:0007669"/>
    <property type="project" value="UniProtKB-KW"/>
</dbReference>
<comment type="caution">
    <text evidence="11">The sequence shown here is derived from an EMBL/GenBank/DDBJ whole genome shotgun (WGS) entry which is preliminary data.</text>
</comment>
<name>A0A0G0H1K2_9BACT</name>
<keyword evidence="3" id="KW-0808">Transferase</keyword>
<evidence type="ECO:0000256" key="6">
    <source>
        <dbReference type="ARBA" id="ARBA00022741"/>
    </source>
</evidence>
<keyword evidence="4" id="KW-0548">Nucleotidyltransferase</keyword>
<dbReference type="Pfam" id="PF01909">
    <property type="entry name" value="NTP_transf_2"/>
    <property type="match status" value="1"/>
</dbReference>
<keyword evidence="6" id="KW-0547">Nucleotide-binding</keyword>
<dbReference type="EMBL" id="LBTH01000010">
    <property type="protein sequence ID" value="KKQ36067.1"/>
    <property type="molecule type" value="Genomic_DNA"/>
</dbReference>
<gene>
    <name evidence="11" type="ORF">US52_C0010G0007</name>
</gene>
<dbReference type="SUPFAM" id="SSF81301">
    <property type="entry name" value="Nucleotidyltransferase"/>
    <property type="match status" value="1"/>
</dbReference>
<dbReference type="GO" id="GO:0046872">
    <property type="term" value="F:metal ion binding"/>
    <property type="evidence" value="ECO:0007669"/>
    <property type="project" value="UniProtKB-KW"/>
</dbReference>
<protein>
    <recommendedName>
        <fullName evidence="10">Polymerase nucleotidyl transferase domain-containing protein</fullName>
    </recommendedName>
</protein>
<dbReference type="GO" id="GO:0005524">
    <property type="term" value="F:ATP binding"/>
    <property type="evidence" value="ECO:0007669"/>
    <property type="project" value="UniProtKB-KW"/>
</dbReference>
<sequence>MTVQDKLKTEKAREIIRGGNLTYVGMFGSFAKGLQNKKSDVDILFNYNKDKKFSLFDMVDIQEQFEELLGRKVDFVPINGIKKEIKEEVLNSVIDIYGQR</sequence>
<dbReference type="Proteomes" id="UP000034852">
    <property type="component" value="Unassembled WGS sequence"/>
</dbReference>
<accession>A0A0G0H1K2</accession>
<dbReference type="PANTHER" id="PTHR33571">
    <property type="entry name" value="SSL8005 PROTEIN"/>
    <property type="match status" value="1"/>
</dbReference>
<evidence type="ECO:0000256" key="1">
    <source>
        <dbReference type="ARBA" id="ARBA00001946"/>
    </source>
</evidence>
<dbReference type="InterPro" id="IPR052038">
    <property type="entry name" value="Type-VII_TA_antitoxin"/>
</dbReference>
<comment type="similarity">
    <text evidence="9">Belongs to the MntA antitoxin family.</text>
</comment>
<dbReference type="CDD" id="cd05403">
    <property type="entry name" value="NT_KNTase_like"/>
    <property type="match status" value="1"/>
</dbReference>
<dbReference type="InterPro" id="IPR002934">
    <property type="entry name" value="Polymerase_NTP_transf_dom"/>
</dbReference>
<keyword evidence="7" id="KW-0067">ATP-binding</keyword>
<evidence type="ECO:0000256" key="9">
    <source>
        <dbReference type="ARBA" id="ARBA00038276"/>
    </source>
</evidence>
<evidence type="ECO:0000313" key="12">
    <source>
        <dbReference type="Proteomes" id="UP000034852"/>
    </source>
</evidence>
<dbReference type="InterPro" id="IPR043519">
    <property type="entry name" value="NT_sf"/>
</dbReference>
<evidence type="ECO:0000256" key="3">
    <source>
        <dbReference type="ARBA" id="ARBA00022679"/>
    </source>
</evidence>
<evidence type="ECO:0000256" key="8">
    <source>
        <dbReference type="ARBA" id="ARBA00022842"/>
    </source>
</evidence>
<keyword evidence="5" id="KW-0479">Metal-binding</keyword>
<feature type="domain" description="Polymerase nucleotidyl transferase" evidence="10">
    <location>
        <begin position="22"/>
        <end position="94"/>
    </location>
</feature>
<keyword evidence="2" id="KW-1277">Toxin-antitoxin system</keyword>
<reference evidence="11 12" key="1">
    <citation type="journal article" date="2015" name="Nature">
        <title>rRNA introns, odd ribosomes, and small enigmatic genomes across a large radiation of phyla.</title>
        <authorList>
            <person name="Brown C.T."/>
            <person name="Hug L.A."/>
            <person name="Thomas B.C."/>
            <person name="Sharon I."/>
            <person name="Castelle C.J."/>
            <person name="Singh A."/>
            <person name="Wilkins M.J."/>
            <person name="Williams K.H."/>
            <person name="Banfield J.F."/>
        </authorList>
    </citation>
    <scope>NUCLEOTIDE SEQUENCE [LARGE SCALE GENOMIC DNA]</scope>
</reference>
<evidence type="ECO:0000259" key="10">
    <source>
        <dbReference type="Pfam" id="PF01909"/>
    </source>
</evidence>
<organism evidence="11 12">
    <name type="scientific">candidate division WS6 bacterium GW2011_GWA2_37_6</name>
    <dbReference type="NCBI Taxonomy" id="1619087"/>
    <lineage>
        <taxon>Bacteria</taxon>
        <taxon>Candidatus Dojkabacteria</taxon>
    </lineage>
</organism>
<dbReference type="Gene3D" id="3.30.460.10">
    <property type="entry name" value="Beta Polymerase, domain 2"/>
    <property type="match status" value="1"/>
</dbReference>
<evidence type="ECO:0000256" key="2">
    <source>
        <dbReference type="ARBA" id="ARBA00022649"/>
    </source>
</evidence>
<proteinExistence type="inferred from homology"/>
<dbReference type="AlphaFoldDB" id="A0A0G0H1K2"/>
<evidence type="ECO:0000256" key="7">
    <source>
        <dbReference type="ARBA" id="ARBA00022840"/>
    </source>
</evidence>
<comment type="cofactor">
    <cofactor evidence="1">
        <name>Mg(2+)</name>
        <dbReference type="ChEBI" id="CHEBI:18420"/>
    </cofactor>
</comment>
<keyword evidence="8" id="KW-0460">Magnesium</keyword>
<evidence type="ECO:0000256" key="4">
    <source>
        <dbReference type="ARBA" id="ARBA00022695"/>
    </source>
</evidence>
<dbReference type="PANTHER" id="PTHR33571:SF14">
    <property type="entry name" value="PROTEIN ADENYLYLTRANSFERASE MJ0435-RELATED"/>
    <property type="match status" value="1"/>
</dbReference>